<gene>
    <name evidence="3" type="ORF">LEP48_00780</name>
</gene>
<dbReference type="SMART" id="SM00507">
    <property type="entry name" value="HNHc"/>
    <property type="match status" value="1"/>
</dbReference>
<dbReference type="InterPro" id="IPR003615">
    <property type="entry name" value="HNH_nuc"/>
</dbReference>
<keyword evidence="4" id="KW-1185">Reference proteome</keyword>
<reference evidence="3 4" key="1">
    <citation type="submission" date="2021-09" db="EMBL/GenBank/DDBJ databases">
        <title>Isoptericola luteus sp. nov., a novel bacterium isolated from Harbin, the capital city of Heilongjiang province.</title>
        <authorList>
            <person name="Li J."/>
        </authorList>
    </citation>
    <scope>NUCLEOTIDE SEQUENCE [LARGE SCALE GENOMIC DNA]</scope>
    <source>
        <strain evidence="3 4">NEAU-Y5</strain>
    </source>
</reference>
<feature type="compositionally biased region" description="Low complexity" evidence="1">
    <location>
        <begin position="274"/>
        <end position="284"/>
    </location>
</feature>
<feature type="region of interest" description="Disordered" evidence="1">
    <location>
        <begin position="439"/>
        <end position="472"/>
    </location>
</feature>
<protein>
    <submittedName>
        <fullName evidence="3">HNH endonuclease</fullName>
    </submittedName>
</protein>
<keyword evidence="3" id="KW-0255">Endonuclease</keyword>
<accession>A0ABS7ZA35</accession>
<dbReference type="GO" id="GO:0004519">
    <property type="term" value="F:endonuclease activity"/>
    <property type="evidence" value="ECO:0007669"/>
    <property type="project" value="UniProtKB-KW"/>
</dbReference>
<sequence>MEQRVAAGPDALTPAPVAPAPVAPAPVAPAAALTLAARLDAALPGPELAEWLASIEVADLDDHTLLEVLAAWERVASWAQAGSARALAELLERTNGTSQHEFVTDGVASRLGLTRGAAGQHVAVAHGTSRLPEVANALAEGVVDRRKAEALISAGRLPDEQRRTAVRDLLPKVERLTVPQIRARMKRAEIEIDPGGAEERHQAARKERFVRIEPVGDAMAYLTAYLPADDASRAFAAVDELALAVRRGQGEERRLDECRADVLTGLLSGRLRAGSGAAAGSDSPGAGGGDTARGRGADGPVTRGRRGGVQVSVAASTLLGTDDLPATLARYGPIPAGMARALASDPDAVWQRIFTDPGSGVLTDVSSRSYRPSPSLRAAVAARDVTCTFPGCRVPASGCDLDHVEPYDPSVGGPQTRGDNLHALCRTHHRAKTVGGWRVGRDPATGVTRWTAPTGHRYDRPPDTPPGSHRRQ</sequence>
<dbReference type="EMBL" id="JAIXCQ010000001">
    <property type="protein sequence ID" value="MCA5891885.1"/>
    <property type="molecule type" value="Genomic_DNA"/>
</dbReference>
<feature type="region of interest" description="Disordered" evidence="1">
    <location>
        <begin position="274"/>
        <end position="307"/>
    </location>
</feature>
<dbReference type="Proteomes" id="UP001319870">
    <property type="component" value="Unassembled WGS sequence"/>
</dbReference>
<evidence type="ECO:0000313" key="3">
    <source>
        <dbReference type="EMBL" id="MCA5891885.1"/>
    </source>
</evidence>
<evidence type="ECO:0000256" key="1">
    <source>
        <dbReference type="SAM" id="MobiDB-lite"/>
    </source>
</evidence>
<organism evidence="3 4">
    <name type="scientific">Isoptericola luteus</name>
    <dbReference type="NCBI Taxonomy" id="2879484"/>
    <lineage>
        <taxon>Bacteria</taxon>
        <taxon>Bacillati</taxon>
        <taxon>Actinomycetota</taxon>
        <taxon>Actinomycetes</taxon>
        <taxon>Micrococcales</taxon>
        <taxon>Promicromonosporaceae</taxon>
        <taxon>Isoptericola</taxon>
    </lineage>
</organism>
<keyword evidence="3" id="KW-0378">Hydrolase</keyword>
<keyword evidence="3" id="KW-0540">Nuclease</keyword>
<name>A0ABS7ZA35_9MICO</name>
<dbReference type="RefSeq" id="WP_225563609.1">
    <property type="nucleotide sequence ID" value="NZ_JAIXCQ010000001.1"/>
</dbReference>
<feature type="domain" description="HNH nuclease" evidence="2">
    <location>
        <begin position="375"/>
        <end position="430"/>
    </location>
</feature>
<comment type="caution">
    <text evidence="3">The sequence shown here is derived from an EMBL/GenBank/DDBJ whole genome shotgun (WGS) entry which is preliminary data.</text>
</comment>
<evidence type="ECO:0000259" key="2">
    <source>
        <dbReference type="SMART" id="SM00507"/>
    </source>
</evidence>
<evidence type="ECO:0000313" key="4">
    <source>
        <dbReference type="Proteomes" id="UP001319870"/>
    </source>
</evidence>
<proteinExistence type="predicted"/>
<dbReference type="CDD" id="cd00085">
    <property type="entry name" value="HNHc"/>
    <property type="match status" value="1"/>
</dbReference>
<dbReference type="Pfam" id="PF02720">
    <property type="entry name" value="DUF222"/>
    <property type="match status" value="1"/>
</dbReference>
<dbReference type="InterPro" id="IPR003870">
    <property type="entry name" value="DUF222"/>
</dbReference>